<organism evidence="10 11">
    <name type="scientific">Antrodiella citrinella</name>
    <dbReference type="NCBI Taxonomy" id="2447956"/>
    <lineage>
        <taxon>Eukaryota</taxon>
        <taxon>Fungi</taxon>
        <taxon>Dikarya</taxon>
        <taxon>Basidiomycota</taxon>
        <taxon>Agaricomycotina</taxon>
        <taxon>Agaricomycetes</taxon>
        <taxon>Polyporales</taxon>
        <taxon>Steccherinaceae</taxon>
        <taxon>Antrodiella</taxon>
    </lineage>
</organism>
<reference evidence="10 11" key="1">
    <citation type="submission" date="2019-02" db="EMBL/GenBank/DDBJ databases">
        <title>Genome sequencing of the rare red list fungi Antrodiella citrinella (Flaviporus citrinellus).</title>
        <authorList>
            <person name="Buettner E."/>
            <person name="Kellner H."/>
        </authorList>
    </citation>
    <scope>NUCLEOTIDE SEQUENCE [LARGE SCALE GENOMIC DNA]</scope>
    <source>
        <strain evidence="10 11">DSM 108506</strain>
    </source>
</reference>
<keyword evidence="4 9" id="KW-0349">Heme</keyword>
<dbReference type="AlphaFoldDB" id="A0A4S4MVC2"/>
<comment type="similarity">
    <text evidence="3">Belongs to the cytochrome P450 family.</text>
</comment>
<dbReference type="EMBL" id="SGPM01000263">
    <property type="protein sequence ID" value="THH27300.1"/>
    <property type="molecule type" value="Genomic_DNA"/>
</dbReference>
<evidence type="ECO:0000256" key="1">
    <source>
        <dbReference type="ARBA" id="ARBA00001971"/>
    </source>
</evidence>
<dbReference type="PANTHER" id="PTHR24305">
    <property type="entry name" value="CYTOCHROME P450"/>
    <property type="match status" value="1"/>
</dbReference>
<dbReference type="InterPro" id="IPR001128">
    <property type="entry name" value="Cyt_P450"/>
</dbReference>
<accession>A0A4S4MVC2</accession>
<evidence type="ECO:0000313" key="11">
    <source>
        <dbReference type="Proteomes" id="UP000308730"/>
    </source>
</evidence>
<feature type="binding site" description="axial binding residue" evidence="9">
    <location>
        <position position="474"/>
    </location>
    <ligand>
        <name>heme</name>
        <dbReference type="ChEBI" id="CHEBI:30413"/>
    </ligand>
    <ligandPart>
        <name>Fe</name>
        <dbReference type="ChEBI" id="CHEBI:18248"/>
    </ligandPart>
</feature>
<dbReference type="GO" id="GO:0004497">
    <property type="term" value="F:monooxygenase activity"/>
    <property type="evidence" value="ECO:0007669"/>
    <property type="project" value="UniProtKB-KW"/>
</dbReference>
<keyword evidence="6" id="KW-0560">Oxidoreductase</keyword>
<keyword evidence="7 9" id="KW-0408">Iron</keyword>
<evidence type="ECO:0000256" key="2">
    <source>
        <dbReference type="ARBA" id="ARBA00005179"/>
    </source>
</evidence>
<protein>
    <recommendedName>
        <fullName evidence="12">Cytochrome P450</fullName>
    </recommendedName>
</protein>
<gene>
    <name evidence="10" type="ORF">EUX98_g6891</name>
</gene>
<dbReference type="InterPro" id="IPR036396">
    <property type="entry name" value="Cyt_P450_sf"/>
</dbReference>
<dbReference type="CDD" id="cd11069">
    <property type="entry name" value="CYP_FUM15-like"/>
    <property type="match status" value="1"/>
</dbReference>
<evidence type="ECO:0000256" key="7">
    <source>
        <dbReference type="ARBA" id="ARBA00023004"/>
    </source>
</evidence>
<dbReference type="SUPFAM" id="SSF48264">
    <property type="entry name" value="Cytochrome P450"/>
    <property type="match status" value="1"/>
</dbReference>
<dbReference type="OrthoDB" id="1470350at2759"/>
<evidence type="ECO:0000256" key="8">
    <source>
        <dbReference type="ARBA" id="ARBA00023033"/>
    </source>
</evidence>
<keyword evidence="8" id="KW-0503">Monooxygenase</keyword>
<keyword evidence="11" id="KW-1185">Reference proteome</keyword>
<dbReference type="Gene3D" id="1.10.630.10">
    <property type="entry name" value="Cytochrome P450"/>
    <property type="match status" value="1"/>
</dbReference>
<sequence>MGLSVQFISLGVLTWLFWRIIKGYISASCLDHIPGPKPFSFLSGHLGELTSSNYWPFLRDLSENYGGVIKMWGFLGSKYLYVSDPAALNTILVKDPTAFEEAPEYLAGNTLMFGKGITSVTGSVHRKQRKLLNPAFSPANMRQLAPLFLNIAETLRNVIAADVKGNARSMNIAAWTARGAPELVRQGTMGYSFDPLTNSTPNEYATVIKALMPTVFSVGLPWFFCPWLIKLGPPKFRRFLLNLYPFEKVQKLKRVIDHLWKKSEDIVEERKAAMESGAAGGKDIMSLLLRADMEAAEEDRLPYDELVAQVNTIVFAAVDTTSTSLSRLLHTLVEHPEAQEKLRKEIHDFRGTGEELTYDTLNEFRYLDAVCRETLRVYPPTLSMYRVTQRDIVLPLLKPVNDICNKPMTEVPITKGTIVSMGIYKYNRSKDVWGEDANEWKPERWLNPLPESAKNSCGGSFHNMMTFAGGPRSCIGFKYAELELKVFLFFLIESFKFKPGDNPIVWNTSFAVYPAVSRESRKTEMHLHPNAPSPNLRQLSLLRLASNTPNKQAADHLRALLLDFEMGSSSQNDRGSSDVPPAIWGVVDLISRELQATKDELQAANEKLKLYWPLEEVRMLDVNKVASVHVWIFYRRTGCFVRK</sequence>
<evidence type="ECO:0000256" key="6">
    <source>
        <dbReference type="ARBA" id="ARBA00023002"/>
    </source>
</evidence>
<name>A0A4S4MVC2_9APHY</name>
<comment type="caution">
    <text evidence="10">The sequence shown here is derived from an EMBL/GenBank/DDBJ whole genome shotgun (WGS) entry which is preliminary data.</text>
</comment>
<comment type="cofactor">
    <cofactor evidence="1 9">
        <name>heme</name>
        <dbReference type="ChEBI" id="CHEBI:30413"/>
    </cofactor>
</comment>
<evidence type="ECO:0000256" key="3">
    <source>
        <dbReference type="ARBA" id="ARBA00010617"/>
    </source>
</evidence>
<dbReference type="PRINTS" id="PR00463">
    <property type="entry name" value="EP450I"/>
</dbReference>
<dbReference type="GO" id="GO:0016705">
    <property type="term" value="F:oxidoreductase activity, acting on paired donors, with incorporation or reduction of molecular oxygen"/>
    <property type="evidence" value="ECO:0007669"/>
    <property type="project" value="InterPro"/>
</dbReference>
<evidence type="ECO:0000256" key="4">
    <source>
        <dbReference type="ARBA" id="ARBA00022617"/>
    </source>
</evidence>
<dbReference type="Pfam" id="PF00067">
    <property type="entry name" value="p450"/>
    <property type="match status" value="1"/>
</dbReference>
<evidence type="ECO:0000256" key="9">
    <source>
        <dbReference type="PIRSR" id="PIRSR602401-1"/>
    </source>
</evidence>
<keyword evidence="5 9" id="KW-0479">Metal-binding</keyword>
<dbReference type="Proteomes" id="UP000308730">
    <property type="component" value="Unassembled WGS sequence"/>
</dbReference>
<evidence type="ECO:0000256" key="5">
    <source>
        <dbReference type="ARBA" id="ARBA00022723"/>
    </source>
</evidence>
<dbReference type="PANTHER" id="PTHR24305:SF166">
    <property type="entry name" value="CYTOCHROME P450 12A4, MITOCHONDRIAL-RELATED"/>
    <property type="match status" value="1"/>
</dbReference>
<proteinExistence type="inferred from homology"/>
<dbReference type="PRINTS" id="PR00385">
    <property type="entry name" value="P450"/>
</dbReference>
<dbReference type="InterPro" id="IPR002401">
    <property type="entry name" value="Cyt_P450_E_grp-I"/>
</dbReference>
<evidence type="ECO:0008006" key="12">
    <source>
        <dbReference type="Google" id="ProtNLM"/>
    </source>
</evidence>
<dbReference type="GO" id="GO:0005506">
    <property type="term" value="F:iron ion binding"/>
    <property type="evidence" value="ECO:0007669"/>
    <property type="project" value="InterPro"/>
</dbReference>
<dbReference type="GO" id="GO:0020037">
    <property type="term" value="F:heme binding"/>
    <property type="evidence" value="ECO:0007669"/>
    <property type="project" value="InterPro"/>
</dbReference>
<dbReference type="InterPro" id="IPR050121">
    <property type="entry name" value="Cytochrome_P450_monoxygenase"/>
</dbReference>
<evidence type="ECO:0000313" key="10">
    <source>
        <dbReference type="EMBL" id="THH27300.1"/>
    </source>
</evidence>
<comment type="pathway">
    <text evidence="2">Secondary metabolite biosynthesis.</text>
</comment>